<dbReference type="PANTHER" id="PTHR30363">
    <property type="entry name" value="HTH-TYPE TRANSCRIPTIONAL REGULATOR SRLR-RELATED"/>
    <property type="match status" value="1"/>
</dbReference>
<dbReference type="OrthoDB" id="9816363at2"/>
<dbReference type="PROSITE" id="PS00894">
    <property type="entry name" value="HTH_DEOR_1"/>
    <property type="match status" value="1"/>
</dbReference>
<keyword evidence="3" id="KW-0804">Transcription</keyword>
<feature type="domain" description="HTH deoR-type" evidence="5">
    <location>
        <begin position="3"/>
        <end position="58"/>
    </location>
</feature>
<dbReference type="PROSITE" id="PS51000">
    <property type="entry name" value="HTH_DEOR_2"/>
    <property type="match status" value="1"/>
</dbReference>
<dbReference type="Gene3D" id="3.40.50.1360">
    <property type="match status" value="1"/>
</dbReference>
<dbReference type="GO" id="GO:0003700">
    <property type="term" value="F:DNA-binding transcription factor activity"/>
    <property type="evidence" value="ECO:0007669"/>
    <property type="project" value="InterPro"/>
</dbReference>
<keyword evidence="7" id="KW-1185">Reference proteome</keyword>
<evidence type="ECO:0000259" key="5">
    <source>
        <dbReference type="PROSITE" id="PS51000"/>
    </source>
</evidence>
<dbReference type="AlphaFoldDB" id="A0A1I4QMD3"/>
<dbReference type="PANTHER" id="PTHR30363:SF44">
    <property type="entry name" value="AGA OPERON TRANSCRIPTIONAL REPRESSOR-RELATED"/>
    <property type="match status" value="1"/>
</dbReference>
<evidence type="ECO:0000256" key="3">
    <source>
        <dbReference type="ARBA" id="ARBA00023163"/>
    </source>
</evidence>
<dbReference type="InterPro" id="IPR036390">
    <property type="entry name" value="WH_DNA-bd_sf"/>
</dbReference>
<dbReference type="InterPro" id="IPR050313">
    <property type="entry name" value="Carb_Metab_HTH_regulators"/>
</dbReference>
<evidence type="ECO:0000313" key="7">
    <source>
        <dbReference type="Proteomes" id="UP000233491"/>
    </source>
</evidence>
<dbReference type="InterPro" id="IPR001034">
    <property type="entry name" value="DeoR_HTH"/>
</dbReference>
<name>A0A1I4QMD3_9HYPH</name>
<dbReference type="SMART" id="SM00420">
    <property type="entry name" value="HTH_DEOR"/>
    <property type="match status" value="1"/>
</dbReference>
<dbReference type="SUPFAM" id="SSF46785">
    <property type="entry name" value="Winged helix' DNA-binding domain"/>
    <property type="match status" value="1"/>
</dbReference>
<dbReference type="InterPro" id="IPR014036">
    <property type="entry name" value="DeoR-like_C"/>
</dbReference>
<dbReference type="SMART" id="SM01134">
    <property type="entry name" value="DeoRC"/>
    <property type="match status" value="1"/>
</dbReference>
<dbReference type="GO" id="GO:0003677">
    <property type="term" value="F:DNA binding"/>
    <property type="evidence" value="ECO:0007669"/>
    <property type="project" value="UniProtKB-KW"/>
</dbReference>
<evidence type="ECO:0000256" key="2">
    <source>
        <dbReference type="ARBA" id="ARBA00023125"/>
    </source>
</evidence>
<dbReference type="Pfam" id="PF08220">
    <property type="entry name" value="HTH_DeoR"/>
    <property type="match status" value="1"/>
</dbReference>
<dbReference type="Proteomes" id="UP000233491">
    <property type="component" value="Unassembled WGS sequence"/>
</dbReference>
<protein>
    <submittedName>
        <fullName evidence="6">DeoR family transcriptional regulator</fullName>
    </submittedName>
</protein>
<evidence type="ECO:0000256" key="4">
    <source>
        <dbReference type="SAM" id="MobiDB-lite"/>
    </source>
</evidence>
<comment type="caution">
    <text evidence="6">The sequence shown here is derived from an EMBL/GenBank/DDBJ whole genome shotgun (WGS) entry which is preliminary data.</text>
</comment>
<evidence type="ECO:0000313" key="6">
    <source>
        <dbReference type="EMBL" id="PKR90578.1"/>
    </source>
</evidence>
<reference evidence="6 7" key="1">
    <citation type="submission" date="2017-12" db="EMBL/GenBank/DDBJ databases">
        <title>Anaerobic carbon monoxide metabolism by Pleomorphomonas carboxyditropha sp. nov., a new mesophilic hydrogenogenic carboxidotroph.</title>
        <authorList>
            <person name="Esquivel-Elizondo S."/>
            <person name="Krajmalnik-Brown R."/>
        </authorList>
    </citation>
    <scope>NUCLEOTIDE SEQUENCE [LARGE SCALE GENOMIC DNA]</scope>
    <source>
        <strain evidence="6 7">R5-392</strain>
    </source>
</reference>
<proteinExistence type="predicted"/>
<sequence>MLKEERFNLILKAVEGRDAVSYEELLTMVDASGATLRRDVDQLCEAGRIRKVRGGVAPLMSAGRPLASYFFGVQAQRAAAAKEAIARRAVELVSAPDTLILYGGSTVARFAEMLPAVGLTVLTDSLPVANHLAFKTDNRVFLTGGEVLAQQGIVLSPFDDPPAFHVAASTFFIGCHAVGPAGIMEDDPLPLRAARALRKQAARLVVLADSTKFGEARSLVVFPLTEVDVFVTDEGISDGDRQMLEEAGVEVLIAPLNREFRDDSPAEGTADPSAPQEATKND</sequence>
<dbReference type="InterPro" id="IPR037171">
    <property type="entry name" value="NagB/RpiA_transferase-like"/>
</dbReference>
<accession>A0A1I4QMD3</accession>
<dbReference type="RefSeq" id="WP_101287726.1">
    <property type="nucleotide sequence ID" value="NZ_FOUQ01000001.1"/>
</dbReference>
<keyword evidence="2" id="KW-0238">DNA-binding</keyword>
<dbReference type="InterPro" id="IPR018356">
    <property type="entry name" value="Tscrpt_reg_HTH_DeoR_CS"/>
</dbReference>
<gene>
    <name evidence="6" type="ORF">CXZ10_04225</name>
</gene>
<evidence type="ECO:0000256" key="1">
    <source>
        <dbReference type="ARBA" id="ARBA00023015"/>
    </source>
</evidence>
<dbReference type="SUPFAM" id="SSF100950">
    <property type="entry name" value="NagB/RpiA/CoA transferase-like"/>
    <property type="match status" value="1"/>
</dbReference>
<organism evidence="6 7">
    <name type="scientific">Pleomorphomonas diazotrophica</name>
    <dbReference type="NCBI Taxonomy" id="1166257"/>
    <lineage>
        <taxon>Bacteria</taxon>
        <taxon>Pseudomonadati</taxon>
        <taxon>Pseudomonadota</taxon>
        <taxon>Alphaproteobacteria</taxon>
        <taxon>Hyphomicrobiales</taxon>
        <taxon>Pleomorphomonadaceae</taxon>
        <taxon>Pleomorphomonas</taxon>
    </lineage>
</organism>
<dbReference type="Pfam" id="PF00455">
    <property type="entry name" value="DeoRC"/>
    <property type="match status" value="1"/>
</dbReference>
<dbReference type="EMBL" id="PJNW01000002">
    <property type="protein sequence ID" value="PKR90578.1"/>
    <property type="molecule type" value="Genomic_DNA"/>
</dbReference>
<feature type="region of interest" description="Disordered" evidence="4">
    <location>
        <begin position="259"/>
        <end position="282"/>
    </location>
</feature>
<keyword evidence="1" id="KW-0805">Transcription regulation</keyword>